<evidence type="ECO:0000313" key="4">
    <source>
        <dbReference type="Proteomes" id="UP000284403"/>
    </source>
</evidence>
<evidence type="ECO:0000256" key="2">
    <source>
        <dbReference type="SAM" id="SignalP"/>
    </source>
</evidence>
<keyword evidence="4" id="KW-1185">Reference proteome</keyword>
<organism evidence="3 4">
    <name type="scientific">Trypanosoma conorhini</name>
    <dbReference type="NCBI Taxonomy" id="83891"/>
    <lineage>
        <taxon>Eukaryota</taxon>
        <taxon>Discoba</taxon>
        <taxon>Euglenozoa</taxon>
        <taxon>Kinetoplastea</taxon>
        <taxon>Metakinetoplastina</taxon>
        <taxon>Trypanosomatida</taxon>
        <taxon>Trypanosomatidae</taxon>
        <taxon>Trypanosoma</taxon>
    </lineage>
</organism>
<proteinExistence type="predicted"/>
<keyword evidence="2" id="KW-0732">Signal</keyword>
<evidence type="ECO:0000256" key="1">
    <source>
        <dbReference type="SAM" id="MobiDB-lite"/>
    </source>
</evidence>
<feature type="compositionally biased region" description="Polar residues" evidence="1">
    <location>
        <begin position="297"/>
        <end position="306"/>
    </location>
</feature>
<dbReference type="EMBL" id="MKKU01000629">
    <property type="protein sequence ID" value="RNF05629.1"/>
    <property type="molecule type" value="Genomic_DNA"/>
</dbReference>
<feature type="region of interest" description="Disordered" evidence="1">
    <location>
        <begin position="110"/>
        <end position="158"/>
    </location>
</feature>
<dbReference type="GeneID" id="40321415"/>
<comment type="caution">
    <text evidence="3">The sequence shown here is derived from an EMBL/GenBank/DDBJ whole genome shotgun (WGS) entry which is preliminary data.</text>
</comment>
<feature type="region of interest" description="Disordered" evidence="1">
    <location>
        <begin position="210"/>
        <end position="306"/>
    </location>
</feature>
<gene>
    <name evidence="3" type="ORF">Tco025E_07804</name>
</gene>
<name>A0A422NJX5_9TRYP</name>
<reference evidence="3 4" key="1">
    <citation type="journal article" date="2018" name="BMC Genomics">
        <title>Genomic comparison of Trypanosoma conorhini and Trypanosoma rangeli to Trypanosoma cruzi strains of high and low virulence.</title>
        <authorList>
            <person name="Bradwell K.R."/>
            <person name="Koparde V.N."/>
            <person name="Matveyev A.V."/>
            <person name="Serrano M.G."/>
            <person name="Alves J.M."/>
            <person name="Parikh H."/>
            <person name="Huang B."/>
            <person name="Lee V."/>
            <person name="Espinosa-Alvarez O."/>
            <person name="Ortiz P.A."/>
            <person name="Costa-Martins A.G."/>
            <person name="Teixeira M.M."/>
            <person name="Buck G.A."/>
        </authorList>
    </citation>
    <scope>NUCLEOTIDE SEQUENCE [LARGE SCALE GENOMIC DNA]</scope>
    <source>
        <strain evidence="3 4">025E</strain>
    </source>
</reference>
<evidence type="ECO:0000313" key="3">
    <source>
        <dbReference type="EMBL" id="RNF05629.1"/>
    </source>
</evidence>
<feature type="compositionally biased region" description="Low complexity" evidence="1">
    <location>
        <begin position="268"/>
        <end position="284"/>
    </location>
</feature>
<feature type="signal peptide" evidence="2">
    <location>
        <begin position="1"/>
        <end position="20"/>
    </location>
</feature>
<dbReference type="RefSeq" id="XP_029225290.1">
    <property type="nucleotide sequence ID" value="XM_029374663.1"/>
</dbReference>
<protein>
    <submittedName>
        <fullName evidence="3">Uncharacterized protein</fullName>
    </submittedName>
</protein>
<accession>A0A422NJX5</accession>
<dbReference type="Proteomes" id="UP000284403">
    <property type="component" value="Unassembled WGS sequence"/>
</dbReference>
<feature type="chain" id="PRO_5019558023" evidence="2">
    <location>
        <begin position="21"/>
        <end position="306"/>
    </location>
</feature>
<dbReference type="AlphaFoldDB" id="A0A422NJX5"/>
<sequence>MPPCFLLGRALFFPLFGAHAATSVAFGLPASWERGRPLLRGPPRRLVNPAAHSPWPVKDLPDVVAARHRVRACGAWGSELGAEPLARHAGSAAAPAPRRVRAWETKFPHATLRGPDSPAWGKRPATRPGAGWATPPLESPGPRRACRRASPRGSPVPPPVVRPADGCVYVATPGRLPEEDPRLFSEACLVEGLAGDAVAVTAPREAKFSLRRLGSSSSVTPGSPPDSPRRLTHARRLLPGTLKPGACGVPRRIRTGAAAPTQAPNEAPTPRAAPRGASRSATPRTVANSAVGPSPKPTTSPRQWRL</sequence>